<dbReference type="WBParaSite" id="RSKR_0000109700.1">
    <property type="protein sequence ID" value="RSKR_0000109700.1"/>
    <property type="gene ID" value="RSKR_0000109700"/>
</dbReference>
<proteinExistence type="predicted"/>
<accession>A0AC35TJ59</accession>
<sequence>MKVFVLCALFLVVSCEIHRNALVSFDGIELEKVDFTKLVKLVPNEFMTFYKNMSVAEKMYLMAAGMELQNKIKEDGKLTYDDVINELQKMDGSLVGKFEALWATLAAKESLLTDGAKEVFNEYAQFHFVILEGIKSETLTTASLNIDELRTKVFNLAQAYINLTDVDRNSFGKALPTLSNFFNNPLYLNSIKKIKIDSSIQDYISIRNEIVKNFLKGTFSLA</sequence>
<protein>
    <submittedName>
        <fullName evidence="2">Lipoprotein</fullName>
    </submittedName>
</protein>
<reference evidence="2" key="1">
    <citation type="submission" date="2016-11" db="UniProtKB">
        <authorList>
            <consortium name="WormBaseParasite"/>
        </authorList>
    </citation>
    <scope>IDENTIFICATION</scope>
    <source>
        <strain evidence="2">KR3021</strain>
    </source>
</reference>
<organism evidence="1 2">
    <name type="scientific">Rhabditophanes sp. KR3021</name>
    <dbReference type="NCBI Taxonomy" id="114890"/>
    <lineage>
        <taxon>Eukaryota</taxon>
        <taxon>Metazoa</taxon>
        <taxon>Ecdysozoa</taxon>
        <taxon>Nematoda</taxon>
        <taxon>Chromadorea</taxon>
        <taxon>Rhabditida</taxon>
        <taxon>Tylenchina</taxon>
        <taxon>Panagrolaimomorpha</taxon>
        <taxon>Strongyloidoidea</taxon>
        <taxon>Alloionematidae</taxon>
        <taxon>Rhabditophanes</taxon>
    </lineage>
</organism>
<name>A0AC35TJ59_9BILA</name>
<evidence type="ECO:0000313" key="1">
    <source>
        <dbReference type="Proteomes" id="UP000095286"/>
    </source>
</evidence>
<dbReference type="Proteomes" id="UP000095286">
    <property type="component" value="Unplaced"/>
</dbReference>
<evidence type="ECO:0000313" key="2">
    <source>
        <dbReference type="WBParaSite" id="RSKR_0000109700.1"/>
    </source>
</evidence>